<protein>
    <recommendedName>
        <fullName evidence="4">Virus attachment protein p12 family</fullName>
    </recommendedName>
</protein>
<keyword evidence="1" id="KW-1133">Transmembrane helix</keyword>
<proteinExistence type="predicted"/>
<dbReference type="Proteomes" id="UP000005632">
    <property type="component" value="Chromosome"/>
</dbReference>
<dbReference type="AlphaFoldDB" id="G8QRU3"/>
<gene>
    <name evidence="2" type="ordered locus">SpiGrapes_1052</name>
</gene>
<name>G8QRU3_SPHPG</name>
<dbReference type="Pfam" id="PF12669">
    <property type="entry name" value="FeoB_associated"/>
    <property type="match status" value="1"/>
</dbReference>
<accession>G8QRU3</accession>
<evidence type="ECO:0000313" key="2">
    <source>
        <dbReference type="EMBL" id="AEV28876.1"/>
    </source>
</evidence>
<dbReference type="EMBL" id="CP003155">
    <property type="protein sequence ID" value="AEV28876.1"/>
    <property type="molecule type" value="Genomic_DNA"/>
</dbReference>
<feature type="transmembrane region" description="Helical" evidence="1">
    <location>
        <begin position="6"/>
        <end position="25"/>
    </location>
</feature>
<evidence type="ECO:0000256" key="1">
    <source>
        <dbReference type="SAM" id="Phobius"/>
    </source>
</evidence>
<organism evidence="2 3">
    <name type="scientific">Sphaerochaeta pleomorpha (strain ATCC BAA-1885 / DSM 22778 / Grapes)</name>
    <dbReference type="NCBI Taxonomy" id="158190"/>
    <lineage>
        <taxon>Bacteria</taxon>
        <taxon>Pseudomonadati</taxon>
        <taxon>Spirochaetota</taxon>
        <taxon>Spirochaetia</taxon>
        <taxon>Spirochaetales</taxon>
        <taxon>Sphaerochaetaceae</taxon>
        <taxon>Sphaerochaeta</taxon>
    </lineage>
</organism>
<dbReference type="STRING" id="158190.SpiGrapes_1052"/>
<keyword evidence="1" id="KW-0812">Transmembrane</keyword>
<evidence type="ECO:0000313" key="3">
    <source>
        <dbReference type="Proteomes" id="UP000005632"/>
    </source>
</evidence>
<evidence type="ECO:0008006" key="4">
    <source>
        <dbReference type="Google" id="ProtNLM"/>
    </source>
</evidence>
<reference evidence="2 3" key="1">
    <citation type="submission" date="2011-11" db="EMBL/GenBank/DDBJ databases">
        <title>Complete sequence of Spirochaeta sp. grapes.</title>
        <authorList>
            <consortium name="US DOE Joint Genome Institute"/>
            <person name="Lucas S."/>
            <person name="Han J."/>
            <person name="Lapidus A."/>
            <person name="Cheng J.-F."/>
            <person name="Goodwin L."/>
            <person name="Pitluck S."/>
            <person name="Peters L."/>
            <person name="Ovchinnikova G."/>
            <person name="Munk A.C."/>
            <person name="Detter J.C."/>
            <person name="Han C."/>
            <person name="Tapia R."/>
            <person name="Land M."/>
            <person name="Hauser L."/>
            <person name="Kyrpides N."/>
            <person name="Ivanova N."/>
            <person name="Pagani I."/>
            <person name="Ritalahtilisa K."/>
            <person name="Loeffler F."/>
            <person name="Woyke T."/>
        </authorList>
    </citation>
    <scope>NUCLEOTIDE SEQUENCE [LARGE SCALE GENOMIC DNA]</scope>
    <source>
        <strain evidence="3">ATCC BAA-1885 / DSM 22778 / Grapes</strain>
    </source>
</reference>
<dbReference type="KEGG" id="sgp:SpiGrapes_1052"/>
<keyword evidence="3" id="KW-1185">Reference proteome</keyword>
<keyword evidence="1" id="KW-0472">Membrane</keyword>
<dbReference type="HOGENOM" id="CLU_2847578_0_0_12"/>
<sequence length="65" mass="6961">MVVFANIVVALLIAFLLYLAIRTVYRQRKEGGCGSCRKCIASCDGTHTCPSSGCKGCEFSGSCHK</sequence>